<accession>A0ABU9ZDR1</accession>
<evidence type="ECO:0000313" key="2">
    <source>
        <dbReference type="EMBL" id="MEN3229423.1"/>
    </source>
</evidence>
<dbReference type="NCBIfam" id="TIGR00199">
    <property type="entry name" value="PncC_domain"/>
    <property type="match status" value="1"/>
</dbReference>
<gene>
    <name evidence="2" type="ORF">PUR21_17545</name>
</gene>
<dbReference type="RefSeq" id="WP_183666644.1">
    <property type="nucleotide sequence ID" value="NZ_JACHOS010000002.1"/>
</dbReference>
<evidence type="ECO:0000259" key="1">
    <source>
        <dbReference type="Pfam" id="PF02464"/>
    </source>
</evidence>
<sequence length="183" mass="18567">MIADAALLARAEALIRAYAAAERKLATAESCTGGLVAALLTAVPGSSAVVERGFVTYSNEAKAESIGVPMDLIATHGAVSEPVARAMAEGALEASRADVAVSVTGIAGPGGGSAAKPVGLVHFGLAAKGAATRHLERRFGDLGRSEIRRLSVAQALTLLEEAVGLQLRCEPKGEAIQPRDTAV</sequence>
<dbReference type="InterPro" id="IPR036653">
    <property type="entry name" value="CinA-like_C"/>
</dbReference>
<feature type="domain" description="CinA C-terminal" evidence="1">
    <location>
        <begin position="11"/>
        <end position="162"/>
    </location>
</feature>
<organism evidence="2 3">
    <name type="scientific">Methylorubrum rhodesianum</name>
    <dbReference type="NCBI Taxonomy" id="29427"/>
    <lineage>
        <taxon>Bacteria</taxon>
        <taxon>Pseudomonadati</taxon>
        <taxon>Pseudomonadota</taxon>
        <taxon>Alphaproteobacteria</taxon>
        <taxon>Hyphomicrobiales</taxon>
        <taxon>Methylobacteriaceae</taxon>
        <taxon>Methylorubrum</taxon>
    </lineage>
</organism>
<name>A0ABU9ZDR1_9HYPH</name>
<dbReference type="EMBL" id="JAQYXL010000001">
    <property type="protein sequence ID" value="MEN3229423.1"/>
    <property type="molecule type" value="Genomic_DNA"/>
</dbReference>
<dbReference type="SUPFAM" id="SSF142433">
    <property type="entry name" value="CinA-like"/>
    <property type="match status" value="1"/>
</dbReference>
<comment type="caution">
    <text evidence="2">The sequence shown here is derived from an EMBL/GenBank/DDBJ whole genome shotgun (WGS) entry which is preliminary data.</text>
</comment>
<keyword evidence="3" id="KW-1185">Reference proteome</keyword>
<dbReference type="Proteomes" id="UP001404845">
    <property type="component" value="Unassembled WGS sequence"/>
</dbReference>
<reference evidence="2 3" key="1">
    <citation type="journal article" date="2023" name="PLoS ONE">
        <title>Complete genome assembly of Hawai'i environmental nontuberculous mycobacteria reveals unexpected co-isolation with methylobacteria.</title>
        <authorList>
            <person name="Hendrix J."/>
            <person name="Epperson L.E."/>
            <person name="Tong E.I."/>
            <person name="Chan Y.L."/>
            <person name="Hasan N.A."/>
            <person name="Dawrs S.N."/>
            <person name="Norton G.J."/>
            <person name="Virdi R."/>
            <person name="Crooks J.L."/>
            <person name="Chan E.D."/>
            <person name="Honda J.R."/>
            <person name="Strong M."/>
        </authorList>
    </citation>
    <scope>NUCLEOTIDE SEQUENCE [LARGE SCALE GENOMIC DNA]</scope>
    <source>
        <strain evidence="2 3">NJH_HI01</strain>
    </source>
</reference>
<dbReference type="InterPro" id="IPR008136">
    <property type="entry name" value="CinA_C"/>
</dbReference>
<dbReference type="Pfam" id="PF02464">
    <property type="entry name" value="CinA"/>
    <property type="match status" value="1"/>
</dbReference>
<proteinExistence type="predicted"/>
<dbReference type="Gene3D" id="3.90.950.20">
    <property type="entry name" value="CinA-like"/>
    <property type="match status" value="1"/>
</dbReference>
<protein>
    <submittedName>
        <fullName evidence="2">CinA family protein</fullName>
    </submittedName>
</protein>
<evidence type="ECO:0000313" key="3">
    <source>
        <dbReference type="Proteomes" id="UP001404845"/>
    </source>
</evidence>